<dbReference type="InterPro" id="IPR036397">
    <property type="entry name" value="RNaseH_sf"/>
</dbReference>
<dbReference type="SUPFAM" id="SSF53098">
    <property type="entry name" value="Ribonuclease H-like"/>
    <property type="match status" value="1"/>
</dbReference>
<keyword evidence="3" id="KW-1185">Reference proteome</keyword>
<dbReference type="InterPro" id="IPR012337">
    <property type="entry name" value="RNaseH-like_sf"/>
</dbReference>
<dbReference type="Proteomes" id="UP001303046">
    <property type="component" value="Unassembled WGS sequence"/>
</dbReference>
<evidence type="ECO:0000313" key="2">
    <source>
        <dbReference type="EMBL" id="KAK6762413.1"/>
    </source>
</evidence>
<name>A0ABR1EIG9_NECAM</name>
<organism evidence="2 3">
    <name type="scientific">Necator americanus</name>
    <name type="common">Human hookworm</name>
    <dbReference type="NCBI Taxonomy" id="51031"/>
    <lineage>
        <taxon>Eukaryota</taxon>
        <taxon>Metazoa</taxon>
        <taxon>Ecdysozoa</taxon>
        <taxon>Nematoda</taxon>
        <taxon>Chromadorea</taxon>
        <taxon>Rhabditida</taxon>
        <taxon>Rhabditina</taxon>
        <taxon>Rhabditomorpha</taxon>
        <taxon>Strongyloidea</taxon>
        <taxon>Ancylostomatidae</taxon>
        <taxon>Bunostominae</taxon>
        <taxon>Necator</taxon>
    </lineage>
</organism>
<protein>
    <recommendedName>
        <fullName evidence="1">Integrase catalytic domain-containing protein</fullName>
    </recommendedName>
</protein>
<feature type="domain" description="Integrase catalytic" evidence="1">
    <location>
        <begin position="1"/>
        <end position="122"/>
    </location>
</feature>
<dbReference type="InterPro" id="IPR001584">
    <property type="entry name" value="Integrase_cat-core"/>
</dbReference>
<accession>A0ABR1EIG9</accession>
<dbReference type="EMBL" id="JAVFWL010000006">
    <property type="protein sequence ID" value="KAK6762413.1"/>
    <property type="molecule type" value="Genomic_DNA"/>
</dbReference>
<reference evidence="2 3" key="1">
    <citation type="submission" date="2023-08" db="EMBL/GenBank/DDBJ databases">
        <title>A Necator americanus chromosomal reference genome.</title>
        <authorList>
            <person name="Ilik V."/>
            <person name="Petrzelkova K.J."/>
            <person name="Pardy F."/>
            <person name="Fuh T."/>
            <person name="Niatou-Singa F.S."/>
            <person name="Gouil Q."/>
            <person name="Baker L."/>
            <person name="Ritchie M.E."/>
            <person name="Jex A.R."/>
            <person name="Gazzola D."/>
            <person name="Li H."/>
            <person name="Toshio Fujiwara R."/>
            <person name="Zhan B."/>
            <person name="Aroian R.V."/>
            <person name="Pafco B."/>
            <person name="Schwarz E.M."/>
        </authorList>
    </citation>
    <scope>NUCLEOTIDE SEQUENCE [LARGE SCALE GENOMIC DNA]</scope>
    <source>
        <strain evidence="2 3">Aroian</strain>
        <tissue evidence="2">Whole animal</tissue>
    </source>
</reference>
<dbReference type="PROSITE" id="PS50994">
    <property type="entry name" value="INTEGRASE"/>
    <property type="match status" value="1"/>
</dbReference>
<evidence type="ECO:0000259" key="1">
    <source>
        <dbReference type="PROSITE" id="PS50994"/>
    </source>
</evidence>
<proteinExistence type="predicted"/>
<sequence>MLESMSIVEFINALRRFVSRRGLPTSITCDNAPTFLLTSSILKSRTKEPQLNDEVEQILAEKEIRWKYITPYASWQGGFHERVIKSVKHALYKALRVSAQRSGSNLYTVPTEIEINPQRKRT</sequence>
<comment type="caution">
    <text evidence="2">The sequence shown here is derived from an EMBL/GenBank/DDBJ whole genome shotgun (WGS) entry which is preliminary data.</text>
</comment>
<dbReference type="Gene3D" id="3.30.420.10">
    <property type="entry name" value="Ribonuclease H-like superfamily/Ribonuclease H"/>
    <property type="match status" value="1"/>
</dbReference>
<dbReference type="PANTHER" id="PTHR47331">
    <property type="entry name" value="PHD-TYPE DOMAIN-CONTAINING PROTEIN"/>
    <property type="match status" value="1"/>
</dbReference>
<gene>
    <name evidence="2" type="primary">Necator_chrX.g23379</name>
    <name evidence="2" type="ORF">RB195_023216</name>
</gene>
<evidence type="ECO:0000313" key="3">
    <source>
        <dbReference type="Proteomes" id="UP001303046"/>
    </source>
</evidence>